<dbReference type="EMBL" id="CADCUM010000088">
    <property type="protein sequence ID" value="CAA9388670.1"/>
    <property type="molecule type" value="Genomic_DNA"/>
</dbReference>
<feature type="compositionally biased region" description="Basic and acidic residues" evidence="1">
    <location>
        <begin position="350"/>
        <end position="381"/>
    </location>
</feature>
<feature type="compositionally biased region" description="Basic residues" evidence="1">
    <location>
        <begin position="85"/>
        <end position="96"/>
    </location>
</feature>
<dbReference type="GO" id="GO:0008686">
    <property type="term" value="F:3,4-dihydroxy-2-butanone-4-phosphate synthase activity"/>
    <property type="evidence" value="ECO:0007669"/>
    <property type="project" value="UniProtKB-EC"/>
</dbReference>
<feature type="compositionally biased region" description="Basic and acidic residues" evidence="1">
    <location>
        <begin position="59"/>
        <end position="73"/>
    </location>
</feature>
<protein>
    <submittedName>
        <fullName evidence="2">3,4-dihydroxy-2-butanone 4-phosphate synthase / GTP cyclohydrolase II</fullName>
        <ecNumber evidence="2">3.5.4.25</ecNumber>
        <ecNumber evidence="2">4.1.99.12</ecNumber>
    </submittedName>
</protein>
<evidence type="ECO:0000313" key="2">
    <source>
        <dbReference type="EMBL" id="CAA9388670.1"/>
    </source>
</evidence>
<feature type="compositionally biased region" description="Basic residues" evidence="1">
    <location>
        <begin position="406"/>
        <end position="417"/>
    </location>
</feature>
<dbReference type="EC" id="3.5.4.25" evidence="2"/>
<accession>A0A6J4NP41</accession>
<dbReference type="AlphaFoldDB" id="A0A6J4NP41"/>
<gene>
    <name evidence="2" type="ORF">AVDCRST_MAG32-2167</name>
</gene>
<proteinExistence type="predicted"/>
<name>A0A6J4NP41_9ACTN</name>
<dbReference type="EC" id="4.1.99.12" evidence="2"/>
<feature type="compositionally biased region" description="Basic and acidic residues" evidence="1">
    <location>
        <begin position="38"/>
        <end position="49"/>
    </location>
</feature>
<organism evidence="2">
    <name type="scientific">uncultured Nocardioides sp</name>
    <dbReference type="NCBI Taxonomy" id="198441"/>
    <lineage>
        <taxon>Bacteria</taxon>
        <taxon>Bacillati</taxon>
        <taxon>Actinomycetota</taxon>
        <taxon>Actinomycetes</taxon>
        <taxon>Propionibacteriales</taxon>
        <taxon>Nocardioidaceae</taxon>
        <taxon>Nocardioides</taxon>
        <taxon>environmental samples</taxon>
    </lineage>
</organism>
<feature type="region of interest" description="Disordered" evidence="1">
    <location>
        <begin position="1"/>
        <end position="417"/>
    </location>
</feature>
<keyword evidence="2" id="KW-0456">Lyase</keyword>
<sequence>ERAPRHRRAGRRRHRRRQGGDRRRRRGPRERGRHHLRRLEGDARADGVHHPALQRRHLRADARGHARAARDPADDPAQQGPAAHGVHHLRRRARRRLDRDQRGRPCPHRPASRRLGDRAVGPHPSGTRVPPPLPRGRGAGPPGAHRGRGRPRPTRRPHPGRRPGRGRQRRRHDEARPRAAGVRRRARAGDDLDRGPGALPAPPRAARRAGRRDPAADRPRRLHGVRLPHHDRRQRARRAGPRRHLRGRAGPDPRALRVPHRRHLRQPPLRLRPPAAGGDGAHRRRGARGGRLPPRPRGARDRARRQAPGLPAAGRRPRHGRRQPRPRTARRRPPLRHRHPGAARPRRRERPAAHEQPRQDRQPRGLRDPRRGAAAHRDAPPRRQPGLPRDQAAPDGSRPAGPERPRPRHHHRGAAPV</sequence>
<evidence type="ECO:0000256" key="1">
    <source>
        <dbReference type="SAM" id="MobiDB-lite"/>
    </source>
</evidence>
<dbReference type="GO" id="GO:0003935">
    <property type="term" value="F:GTP cyclohydrolase II activity"/>
    <property type="evidence" value="ECO:0007669"/>
    <property type="project" value="UniProtKB-EC"/>
</dbReference>
<feature type="compositionally biased region" description="Basic residues" evidence="1">
    <location>
        <begin position="220"/>
        <end position="247"/>
    </location>
</feature>
<feature type="non-terminal residue" evidence="2">
    <location>
        <position position="1"/>
    </location>
</feature>
<feature type="compositionally biased region" description="Low complexity" evidence="1">
    <location>
        <begin position="75"/>
        <end position="84"/>
    </location>
</feature>
<feature type="compositionally biased region" description="Basic residues" evidence="1">
    <location>
        <begin position="315"/>
        <end position="349"/>
    </location>
</feature>
<reference evidence="2" key="1">
    <citation type="submission" date="2020-02" db="EMBL/GenBank/DDBJ databases">
        <authorList>
            <person name="Meier V. D."/>
        </authorList>
    </citation>
    <scope>NUCLEOTIDE SEQUENCE</scope>
    <source>
        <strain evidence="2">AVDCRST_MAG32</strain>
    </source>
</reference>
<feature type="compositionally biased region" description="Basic residues" evidence="1">
    <location>
        <begin position="1"/>
        <end position="37"/>
    </location>
</feature>
<keyword evidence="2" id="KW-0378">Hydrolase</keyword>
<feature type="compositionally biased region" description="Low complexity" evidence="1">
    <location>
        <begin position="266"/>
        <end position="276"/>
    </location>
</feature>
<feature type="compositionally biased region" description="Basic residues" evidence="1">
    <location>
        <begin position="145"/>
        <end position="170"/>
    </location>
</feature>
<feature type="non-terminal residue" evidence="2">
    <location>
        <position position="417"/>
    </location>
</feature>